<keyword evidence="2" id="KW-1185">Reference proteome</keyword>
<sequence length="60" mass="6939">MCADNMNVAHVLYHSFAKMKKTGKYYWRVLDGASSHLLNKDVARPMSCDRRDWDNSSLFG</sequence>
<dbReference type="Proteomes" id="UP000597444">
    <property type="component" value="Unassembled WGS sequence"/>
</dbReference>
<accession>A0A8J3IRW4</accession>
<evidence type="ECO:0000313" key="2">
    <source>
        <dbReference type="Proteomes" id="UP000597444"/>
    </source>
</evidence>
<gene>
    <name evidence="1" type="ORF">KSF_057900</name>
</gene>
<reference evidence="1" key="1">
    <citation type="submission" date="2020-10" db="EMBL/GenBank/DDBJ databases">
        <title>Taxonomic study of unclassified bacteria belonging to the class Ktedonobacteria.</title>
        <authorList>
            <person name="Yabe S."/>
            <person name="Wang C.M."/>
            <person name="Zheng Y."/>
            <person name="Sakai Y."/>
            <person name="Cavaletti L."/>
            <person name="Monciardini P."/>
            <person name="Donadio S."/>
        </authorList>
    </citation>
    <scope>NUCLEOTIDE SEQUENCE</scope>
    <source>
        <strain evidence="1">ID150040</strain>
    </source>
</reference>
<comment type="caution">
    <text evidence="1">The sequence shown here is derived from an EMBL/GenBank/DDBJ whole genome shotgun (WGS) entry which is preliminary data.</text>
</comment>
<organism evidence="1 2">
    <name type="scientific">Reticulibacter mediterranei</name>
    <dbReference type="NCBI Taxonomy" id="2778369"/>
    <lineage>
        <taxon>Bacteria</taxon>
        <taxon>Bacillati</taxon>
        <taxon>Chloroflexota</taxon>
        <taxon>Ktedonobacteria</taxon>
        <taxon>Ktedonobacterales</taxon>
        <taxon>Reticulibacteraceae</taxon>
        <taxon>Reticulibacter</taxon>
    </lineage>
</organism>
<proteinExistence type="predicted"/>
<protein>
    <submittedName>
        <fullName evidence="1">Uncharacterized protein</fullName>
    </submittedName>
</protein>
<evidence type="ECO:0000313" key="1">
    <source>
        <dbReference type="EMBL" id="GHO95742.1"/>
    </source>
</evidence>
<dbReference type="EMBL" id="BNJK01000001">
    <property type="protein sequence ID" value="GHO95742.1"/>
    <property type="molecule type" value="Genomic_DNA"/>
</dbReference>
<dbReference type="AlphaFoldDB" id="A0A8J3IRW4"/>
<name>A0A8J3IRW4_9CHLR</name>